<evidence type="ECO:0000313" key="3">
    <source>
        <dbReference type="Proteomes" id="UP000317496"/>
    </source>
</evidence>
<dbReference type="InterPro" id="IPR000182">
    <property type="entry name" value="GNAT_dom"/>
</dbReference>
<proteinExistence type="predicted"/>
<organism evidence="2 3">
    <name type="scientific">Ferrovibrio terrae</name>
    <dbReference type="NCBI Taxonomy" id="2594003"/>
    <lineage>
        <taxon>Bacteria</taxon>
        <taxon>Pseudomonadati</taxon>
        <taxon>Pseudomonadota</taxon>
        <taxon>Alphaproteobacteria</taxon>
        <taxon>Rhodospirillales</taxon>
        <taxon>Rhodospirillaceae</taxon>
        <taxon>Ferrovibrio</taxon>
    </lineage>
</organism>
<evidence type="ECO:0000259" key="1">
    <source>
        <dbReference type="PROSITE" id="PS51186"/>
    </source>
</evidence>
<dbReference type="CDD" id="cd04301">
    <property type="entry name" value="NAT_SF"/>
    <property type="match status" value="1"/>
</dbReference>
<dbReference type="Pfam" id="PF00583">
    <property type="entry name" value="Acetyltransf_1"/>
    <property type="match status" value="1"/>
</dbReference>
<dbReference type="EMBL" id="CP041636">
    <property type="protein sequence ID" value="QDO97022.1"/>
    <property type="molecule type" value="Genomic_DNA"/>
</dbReference>
<dbReference type="Proteomes" id="UP000317496">
    <property type="component" value="Chromosome"/>
</dbReference>
<dbReference type="GO" id="GO:0016747">
    <property type="term" value="F:acyltransferase activity, transferring groups other than amino-acyl groups"/>
    <property type="evidence" value="ECO:0007669"/>
    <property type="project" value="InterPro"/>
</dbReference>
<sequence length="183" mass="20187">MNALAPSPMILSDATEADMAQVQRIYAQHVLHGLASFEEEPPPEEEMLARREKVLEHGLPYLVAKDESGRVLGYAYATQYRPRRAYRFTVEDSVYMAEGAQRRGIGRLLLQAVVDRCTAAGFRQMIAIIGDGEHNAGSVAVHRACGFRLVGSFTDVGFKHDGWRDTALMQRVLGDGAAEPPVE</sequence>
<accession>A0A516GZU0</accession>
<dbReference type="PANTHER" id="PTHR43072">
    <property type="entry name" value="N-ACETYLTRANSFERASE"/>
    <property type="match status" value="1"/>
</dbReference>
<keyword evidence="3" id="KW-1185">Reference proteome</keyword>
<evidence type="ECO:0000313" key="2">
    <source>
        <dbReference type="EMBL" id="QDO97022.1"/>
    </source>
</evidence>
<dbReference type="Gene3D" id="3.40.630.30">
    <property type="match status" value="1"/>
</dbReference>
<feature type="domain" description="N-acetyltransferase" evidence="1">
    <location>
        <begin position="9"/>
        <end position="174"/>
    </location>
</feature>
<protein>
    <submittedName>
        <fullName evidence="2">N-acetyltransferase</fullName>
    </submittedName>
</protein>
<dbReference type="InterPro" id="IPR016181">
    <property type="entry name" value="Acyl_CoA_acyltransferase"/>
</dbReference>
<dbReference type="PANTHER" id="PTHR43072:SF8">
    <property type="entry name" value="ACYLTRANSFERASE FABY-RELATED"/>
    <property type="match status" value="1"/>
</dbReference>
<name>A0A516GZU0_9PROT</name>
<dbReference type="OrthoDB" id="5459937at2"/>
<keyword evidence="2" id="KW-0808">Transferase</keyword>
<dbReference type="AlphaFoldDB" id="A0A516GZU0"/>
<dbReference type="RefSeq" id="WP_144068003.1">
    <property type="nucleotide sequence ID" value="NZ_CP041636.1"/>
</dbReference>
<dbReference type="KEGG" id="fer:FNB15_06935"/>
<gene>
    <name evidence="2" type="ORF">FNB15_06935</name>
</gene>
<dbReference type="PROSITE" id="PS51186">
    <property type="entry name" value="GNAT"/>
    <property type="match status" value="1"/>
</dbReference>
<reference evidence="2 3" key="1">
    <citation type="submission" date="2019-07" db="EMBL/GenBank/DDBJ databases">
        <title>Genome sequencing for Ferrovibrio sp. K5.</title>
        <authorList>
            <person name="Park S.-J."/>
        </authorList>
    </citation>
    <scope>NUCLEOTIDE SEQUENCE [LARGE SCALE GENOMIC DNA]</scope>
    <source>
        <strain evidence="2 3">K5</strain>
    </source>
</reference>
<dbReference type="SUPFAM" id="SSF55729">
    <property type="entry name" value="Acyl-CoA N-acyltransferases (Nat)"/>
    <property type="match status" value="1"/>
</dbReference>